<dbReference type="PROSITE" id="PS50011">
    <property type="entry name" value="PROTEIN_KINASE_DOM"/>
    <property type="match status" value="1"/>
</dbReference>
<gene>
    <name evidence="10" type="ORF">HPULCUR_009148</name>
</gene>
<feature type="domain" description="Protein kinase" evidence="8">
    <location>
        <begin position="22"/>
        <end position="281"/>
    </location>
</feature>
<keyword evidence="2" id="KW-0808">Transferase</keyword>
<keyword evidence="5 6" id="KW-0067">ATP-binding</keyword>
<evidence type="ECO:0000256" key="7">
    <source>
        <dbReference type="RuleBase" id="RU000304"/>
    </source>
</evidence>
<proteinExistence type="inferred from homology"/>
<keyword evidence="3 6" id="KW-0547">Nucleotide-binding</keyword>
<dbReference type="InterPro" id="IPR017441">
    <property type="entry name" value="Protein_kinase_ATP_BS"/>
</dbReference>
<dbReference type="InterPro" id="IPR008271">
    <property type="entry name" value="Ser/Thr_kinase_AS"/>
</dbReference>
<evidence type="ECO:0000256" key="3">
    <source>
        <dbReference type="ARBA" id="ARBA00022741"/>
    </source>
</evidence>
<dbReference type="Gene3D" id="1.10.510.10">
    <property type="entry name" value="Transferase(Phosphotransferase) domain 1"/>
    <property type="match status" value="1"/>
</dbReference>
<dbReference type="EMBL" id="BAABUJ010000029">
    <property type="protein sequence ID" value="GAA5803665.1"/>
    <property type="molecule type" value="Genomic_DNA"/>
</dbReference>
<organism evidence="10 11">
    <name type="scientific">Helicostylum pulchrum</name>
    <dbReference type="NCBI Taxonomy" id="562976"/>
    <lineage>
        <taxon>Eukaryota</taxon>
        <taxon>Fungi</taxon>
        <taxon>Fungi incertae sedis</taxon>
        <taxon>Mucoromycota</taxon>
        <taxon>Mucoromycotina</taxon>
        <taxon>Mucoromycetes</taxon>
        <taxon>Mucorales</taxon>
        <taxon>Mucorineae</taxon>
        <taxon>Mucoraceae</taxon>
        <taxon>Helicostylum</taxon>
    </lineage>
</organism>
<comment type="caution">
    <text evidence="10">The sequence shown here is derived from an EMBL/GenBank/DDBJ whole genome shotgun (WGS) entry which is preliminary data.</text>
</comment>
<evidence type="ECO:0000256" key="4">
    <source>
        <dbReference type="ARBA" id="ARBA00022777"/>
    </source>
</evidence>
<feature type="binding site" evidence="6">
    <location>
        <position position="51"/>
    </location>
    <ligand>
        <name>ATP</name>
        <dbReference type="ChEBI" id="CHEBI:30616"/>
    </ligand>
</feature>
<evidence type="ECO:0000313" key="10">
    <source>
        <dbReference type="EMBL" id="GAA5803665.1"/>
    </source>
</evidence>
<dbReference type="PANTHER" id="PTHR24355:SF30">
    <property type="entry name" value="SERINE_THREONINE-PROTEIN KINASE 32B ISOFORM X1"/>
    <property type="match status" value="1"/>
</dbReference>
<name>A0ABP9YA78_9FUNG</name>
<keyword evidence="11" id="KW-1185">Reference proteome</keyword>
<evidence type="ECO:0000256" key="6">
    <source>
        <dbReference type="PROSITE-ProRule" id="PRU10141"/>
    </source>
</evidence>
<accession>A0ABP9YA78</accession>
<sequence length="410" mass="47527">MGSSCCKQEEIDFTGQAELNHFYLLRVIGKGAFGKVRIVQHKSDLIEYALKYISKSKCIELKATSNILTERKILERIEHPLIVNLRYAFHDDENLFMVLDLMLGGDLRFHLDRLGLFNELQVRYYVADLILSIHYLHTQFIIHRDIKPDNVLLDSNGHAHLSDFNIATQITERHPYRQNRAGSLIYMAPEILLKKRYTTEVDWWSLGVTMFELLFGKRPFNGKTNEELSDSIINHDLEIPTDIRVSEDCIQVLKGLLTKSPKQRLGYGAQGFEQLKSHAWFQGLDWNELENKTAVPPFIPNSKQSNFDAVHELEELLFEDAPLRPHKRTESRNESMKDLLEMDDMFLPYDHTKQQDETIVAKEDDDLMSERRNSLTTTSLLRRVGDALDQNRYNSKGYHEIVEDTVTTAA</sequence>
<comment type="similarity">
    <text evidence="7">Belongs to the protein kinase superfamily.</text>
</comment>
<reference evidence="10 11" key="1">
    <citation type="submission" date="2024-04" db="EMBL/GenBank/DDBJ databases">
        <title>genome sequences of Mucor flavus KT1a and Helicostylum pulchrum KT1b strains isolation_sourced from the surface of a dry-aged beef.</title>
        <authorList>
            <person name="Toyotome T."/>
            <person name="Hosono M."/>
            <person name="Torimaru M."/>
            <person name="Fukuda K."/>
            <person name="Mikami N."/>
        </authorList>
    </citation>
    <scope>NUCLEOTIDE SEQUENCE [LARGE SCALE GENOMIC DNA]</scope>
    <source>
        <strain evidence="10 11">KT1b</strain>
    </source>
</reference>
<evidence type="ECO:0000256" key="5">
    <source>
        <dbReference type="ARBA" id="ARBA00022840"/>
    </source>
</evidence>
<evidence type="ECO:0000256" key="1">
    <source>
        <dbReference type="ARBA" id="ARBA00022527"/>
    </source>
</evidence>
<dbReference type="PROSITE" id="PS00107">
    <property type="entry name" value="PROTEIN_KINASE_ATP"/>
    <property type="match status" value="1"/>
</dbReference>
<dbReference type="InterPro" id="IPR011009">
    <property type="entry name" value="Kinase-like_dom_sf"/>
</dbReference>
<feature type="domain" description="AGC-kinase C-terminal" evidence="9">
    <location>
        <begin position="282"/>
        <end position="361"/>
    </location>
</feature>
<dbReference type="SUPFAM" id="SSF56112">
    <property type="entry name" value="Protein kinase-like (PK-like)"/>
    <property type="match status" value="1"/>
</dbReference>
<dbReference type="PROSITE" id="PS00108">
    <property type="entry name" value="PROTEIN_KINASE_ST"/>
    <property type="match status" value="1"/>
</dbReference>
<keyword evidence="4" id="KW-0418">Kinase</keyword>
<dbReference type="Pfam" id="PF00069">
    <property type="entry name" value="Pkinase"/>
    <property type="match status" value="1"/>
</dbReference>
<dbReference type="InterPro" id="IPR000961">
    <property type="entry name" value="AGC-kinase_C"/>
</dbReference>
<protein>
    <submittedName>
        <fullName evidence="10">Uncharacterized protein</fullName>
    </submittedName>
</protein>
<dbReference type="Gene3D" id="3.30.200.20">
    <property type="entry name" value="Phosphorylase Kinase, domain 1"/>
    <property type="match status" value="1"/>
</dbReference>
<dbReference type="PANTHER" id="PTHR24355">
    <property type="entry name" value="G PROTEIN-COUPLED RECEPTOR KINASE/RIBOSOMAL PROTEIN S6 KINASE"/>
    <property type="match status" value="1"/>
</dbReference>
<evidence type="ECO:0000259" key="9">
    <source>
        <dbReference type="PROSITE" id="PS51285"/>
    </source>
</evidence>
<dbReference type="Proteomes" id="UP001476247">
    <property type="component" value="Unassembled WGS sequence"/>
</dbReference>
<dbReference type="InterPro" id="IPR000719">
    <property type="entry name" value="Prot_kinase_dom"/>
</dbReference>
<evidence type="ECO:0000313" key="11">
    <source>
        <dbReference type="Proteomes" id="UP001476247"/>
    </source>
</evidence>
<dbReference type="PROSITE" id="PS51285">
    <property type="entry name" value="AGC_KINASE_CTER"/>
    <property type="match status" value="1"/>
</dbReference>
<keyword evidence="1 7" id="KW-0723">Serine/threonine-protein kinase</keyword>
<evidence type="ECO:0000256" key="2">
    <source>
        <dbReference type="ARBA" id="ARBA00022679"/>
    </source>
</evidence>
<dbReference type="SMART" id="SM00220">
    <property type="entry name" value="S_TKc"/>
    <property type="match status" value="1"/>
</dbReference>
<evidence type="ECO:0000259" key="8">
    <source>
        <dbReference type="PROSITE" id="PS50011"/>
    </source>
</evidence>